<organism evidence="6 7">
    <name type="scientific">Schaalia radingae</name>
    <dbReference type="NCBI Taxonomy" id="131110"/>
    <lineage>
        <taxon>Bacteria</taxon>
        <taxon>Bacillati</taxon>
        <taxon>Actinomycetota</taxon>
        <taxon>Actinomycetes</taxon>
        <taxon>Actinomycetales</taxon>
        <taxon>Actinomycetaceae</taxon>
        <taxon>Schaalia</taxon>
    </lineage>
</organism>
<accession>A0ABY0V5F0</accession>
<dbReference type="Pfam" id="PF00730">
    <property type="entry name" value="HhH-GPD"/>
    <property type="match status" value="1"/>
</dbReference>
<dbReference type="SMART" id="SM00478">
    <property type="entry name" value="ENDO3c"/>
    <property type="match status" value="1"/>
</dbReference>
<gene>
    <name evidence="6" type="ORF">SAMN04489714_0324</name>
</gene>
<dbReference type="Proteomes" id="UP000198976">
    <property type="component" value="Chromosome I"/>
</dbReference>
<feature type="domain" description="HhH-GPD" evidence="5">
    <location>
        <begin position="39"/>
        <end position="195"/>
    </location>
</feature>
<keyword evidence="2" id="KW-0479">Metal-binding</keyword>
<keyword evidence="7" id="KW-1185">Reference proteome</keyword>
<dbReference type="EMBL" id="LT629792">
    <property type="protein sequence ID" value="SDT86600.1"/>
    <property type="molecule type" value="Genomic_DNA"/>
</dbReference>
<evidence type="ECO:0000259" key="5">
    <source>
        <dbReference type="SMART" id="SM00478"/>
    </source>
</evidence>
<protein>
    <submittedName>
        <fullName evidence="6">DNA-3-methyladenine glycosylase III</fullName>
    </submittedName>
</protein>
<dbReference type="InterPro" id="IPR011257">
    <property type="entry name" value="DNA_glycosylase"/>
</dbReference>
<evidence type="ECO:0000256" key="1">
    <source>
        <dbReference type="ARBA" id="ARBA00022485"/>
    </source>
</evidence>
<dbReference type="PANTHER" id="PTHR10359:SF19">
    <property type="entry name" value="DNA REPAIR GLYCOSYLASE MJ1434-RELATED"/>
    <property type="match status" value="1"/>
</dbReference>
<proteinExistence type="predicted"/>
<evidence type="ECO:0000256" key="2">
    <source>
        <dbReference type="ARBA" id="ARBA00022723"/>
    </source>
</evidence>
<keyword evidence="3" id="KW-0408">Iron</keyword>
<sequence>MTSAAPSARALFDALCRRIDAGQWWPADTRFEIVVGAVLTQNVAWRNVEYSLANLREAGLLEAQKLATTASADLQRLIRPSGFMRAKSETLIRAARWFLDDASHTRLPTDELRASLIDVKGIGPETADDIVLYGYERPVFIWDLYARRFLSAAGWAVPRSYEAARRTLQPLIDEGDFTTPELAHFHGLIVEAGKKARSCGGWEAFYPTLEVSQGG</sequence>
<evidence type="ECO:0000313" key="7">
    <source>
        <dbReference type="Proteomes" id="UP000198976"/>
    </source>
</evidence>
<dbReference type="Gene3D" id="1.10.340.30">
    <property type="entry name" value="Hypothetical protein, domain 2"/>
    <property type="match status" value="1"/>
</dbReference>
<keyword evidence="1" id="KW-0004">4Fe-4S</keyword>
<dbReference type="CDD" id="cd00056">
    <property type="entry name" value="ENDO3c"/>
    <property type="match status" value="1"/>
</dbReference>
<dbReference type="PIRSF" id="PIRSF001435">
    <property type="entry name" value="Nth"/>
    <property type="match status" value="1"/>
</dbReference>
<dbReference type="InterPro" id="IPR003265">
    <property type="entry name" value="HhH-GPD_domain"/>
</dbReference>
<evidence type="ECO:0000256" key="3">
    <source>
        <dbReference type="ARBA" id="ARBA00023004"/>
    </source>
</evidence>
<evidence type="ECO:0000313" key="6">
    <source>
        <dbReference type="EMBL" id="SDT86600.1"/>
    </source>
</evidence>
<name>A0ABY0V5F0_9ACTO</name>
<reference evidence="6 7" key="1">
    <citation type="submission" date="2016-10" db="EMBL/GenBank/DDBJ databases">
        <authorList>
            <person name="Varghese N."/>
            <person name="Submissions S."/>
        </authorList>
    </citation>
    <scope>NUCLEOTIDE SEQUENCE [LARGE SCALE GENOMIC DNA]</scope>
    <source>
        <strain evidence="6 7">DSM 9169</strain>
    </source>
</reference>
<dbReference type="SUPFAM" id="SSF48150">
    <property type="entry name" value="DNA-glycosylase"/>
    <property type="match status" value="1"/>
</dbReference>
<evidence type="ECO:0000256" key="4">
    <source>
        <dbReference type="ARBA" id="ARBA00023014"/>
    </source>
</evidence>
<dbReference type="RefSeq" id="WP_092648219.1">
    <property type="nucleotide sequence ID" value="NZ_LT629792.1"/>
</dbReference>
<keyword evidence="4" id="KW-0411">Iron-sulfur</keyword>
<dbReference type="PANTHER" id="PTHR10359">
    <property type="entry name" value="A/G-SPECIFIC ADENINE GLYCOSYLASE/ENDONUCLEASE III"/>
    <property type="match status" value="1"/>
</dbReference>